<dbReference type="SUPFAM" id="SSF49879">
    <property type="entry name" value="SMAD/FHA domain"/>
    <property type="match status" value="1"/>
</dbReference>
<keyword evidence="4" id="KW-1185">Reference proteome</keyword>
<dbReference type="PROSITE" id="PS50006">
    <property type="entry name" value="FHA_DOMAIN"/>
    <property type="match status" value="1"/>
</dbReference>
<dbReference type="InterPro" id="IPR000253">
    <property type="entry name" value="FHA_dom"/>
</dbReference>
<feature type="compositionally biased region" description="Basic and acidic residues" evidence="1">
    <location>
        <begin position="147"/>
        <end position="168"/>
    </location>
</feature>
<dbReference type="InterPro" id="IPR017735">
    <property type="entry name" value="T6SS_FHA"/>
</dbReference>
<feature type="domain" description="FHA" evidence="2">
    <location>
        <begin position="26"/>
        <end position="76"/>
    </location>
</feature>
<evidence type="ECO:0000259" key="2">
    <source>
        <dbReference type="PROSITE" id="PS50006"/>
    </source>
</evidence>
<dbReference type="NCBIfam" id="TIGR03354">
    <property type="entry name" value="VI_FHA"/>
    <property type="match status" value="1"/>
</dbReference>
<dbReference type="eggNOG" id="COG3456">
    <property type="taxonomic scope" value="Bacteria"/>
</dbReference>
<dbReference type="Pfam" id="PF20232">
    <property type="entry name" value="T6SS_FHA_C"/>
    <property type="match status" value="1"/>
</dbReference>
<feature type="compositionally biased region" description="Pro residues" evidence="1">
    <location>
        <begin position="209"/>
        <end position="222"/>
    </location>
</feature>
<dbReference type="Pfam" id="PF00498">
    <property type="entry name" value="FHA"/>
    <property type="match status" value="1"/>
</dbReference>
<dbReference type="OrthoDB" id="273564at2"/>
<name>X7FBW0_9RHOB</name>
<dbReference type="Proteomes" id="UP000023430">
    <property type="component" value="Unassembled WGS sequence"/>
</dbReference>
<reference evidence="3 4" key="1">
    <citation type="submission" date="2014-01" db="EMBL/GenBank/DDBJ databases">
        <title>Roseivivax isoporae LMG 25204 Genome Sequencing.</title>
        <authorList>
            <person name="Lai Q."/>
            <person name="Li G."/>
            <person name="Shao Z."/>
        </authorList>
    </citation>
    <scope>NUCLEOTIDE SEQUENCE [LARGE SCALE GENOMIC DNA]</scope>
    <source>
        <strain evidence="3 4">LMG 25204</strain>
    </source>
</reference>
<evidence type="ECO:0000313" key="3">
    <source>
        <dbReference type="EMBL" id="ETX30233.1"/>
    </source>
</evidence>
<sequence>MKLRIVLESAPYPQPDGDRLFDGGQLVIGRSADADWQIDDPDMFVSRRHAILSEEDGRVMVTDASSGGLYIDNAAHPLGTGNSVPVEPGMRLRIGDFTFRVDSAAPGASGPAPRAGMPAAFDFGPSEVPPPPPPERPDTLPDPFGIRSDRGDALNWEREEKPPPRPLDESDPFGLDLRRPAAEPPRPEPETPTARTGRGYFDDPVEDAPAPPPSAPAAPAPKPDIFASWPPPRDPAPTPAEAPDAGDPATPEAPAARDPFGELGASPERARVRAAPPDPAPDMPAPPVDASPPVAPAAPGFSDAEAARLRVALFRGMGIDPDAARGDPEAEMEQIGRSLRALVEGTMMLLRTRAQERQKVRVAQTIISSSDVNPLKFLATTEEALEAVIRARGRGYLDPEAALSGAFRDLADHQVRTWSALQTALRRMVDKFDPAEIAKEMEEVGLIESLMAGGRSAKLWQLYEDRYREIARAAEEQFLGEVGADFRNAYETQRRV</sequence>
<dbReference type="InterPro" id="IPR046883">
    <property type="entry name" value="T6SS_FHA_C"/>
</dbReference>
<dbReference type="RefSeq" id="WP_043766542.1">
    <property type="nucleotide sequence ID" value="NZ_JAME01000004.1"/>
</dbReference>
<dbReference type="PATRIC" id="fig|1449351.3.peg.652"/>
<protein>
    <recommendedName>
        <fullName evidence="2">FHA domain-containing protein</fullName>
    </recommendedName>
</protein>
<feature type="region of interest" description="Disordered" evidence="1">
    <location>
        <begin position="105"/>
        <end position="297"/>
    </location>
</feature>
<feature type="compositionally biased region" description="Basic and acidic residues" evidence="1">
    <location>
        <begin position="176"/>
        <end position="189"/>
    </location>
</feature>
<feature type="compositionally biased region" description="Low complexity" evidence="1">
    <location>
        <begin position="241"/>
        <end position="256"/>
    </location>
</feature>
<proteinExistence type="predicted"/>
<evidence type="ECO:0000256" key="1">
    <source>
        <dbReference type="SAM" id="MobiDB-lite"/>
    </source>
</evidence>
<dbReference type="eggNOG" id="COG1716">
    <property type="taxonomic scope" value="Bacteria"/>
</dbReference>
<dbReference type="InterPro" id="IPR008984">
    <property type="entry name" value="SMAD_FHA_dom_sf"/>
</dbReference>
<comment type="caution">
    <text evidence="3">The sequence shown here is derived from an EMBL/GenBank/DDBJ whole genome shotgun (WGS) entry which is preliminary data.</text>
</comment>
<feature type="compositionally biased region" description="Low complexity" evidence="1">
    <location>
        <begin position="105"/>
        <end position="120"/>
    </location>
</feature>
<dbReference type="STRING" id="1449351.RISW2_15475"/>
<accession>X7FBW0</accession>
<dbReference type="EMBL" id="JAME01000004">
    <property type="protein sequence ID" value="ETX30233.1"/>
    <property type="molecule type" value="Genomic_DNA"/>
</dbReference>
<dbReference type="CDD" id="cd00060">
    <property type="entry name" value="FHA"/>
    <property type="match status" value="1"/>
</dbReference>
<feature type="compositionally biased region" description="Pro residues" evidence="1">
    <location>
        <begin position="276"/>
        <end position="296"/>
    </location>
</feature>
<gene>
    <name evidence="3" type="ORF">RISW2_15475</name>
</gene>
<evidence type="ECO:0000313" key="4">
    <source>
        <dbReference type="Proteomes" id="UP000023430"/>
    </source>
</evidence>
<dbReference type="AlphaFoldDB" id="X7FBW0"/>
<organism evidence="3 4">
    <name type="scientific">Roseivivax isoporae LMG 25204</name>
    <dbReference type="NCBI Taxonomy" id="1449351"/>
    <lineage>
        <taxon>Bacteria</taxon>
        <taxon>Pseudomonadati</taxon>
        <taxon>Pseudomonadota</taxon>
        <taxon>Alphaproteobacteria</taxon>
        <taxon>Rhodobacterales</taxon>
        <taxon>Roseobacteraceae</taxon>
        <taxon>Roseivivax</taxon>
    </lineage>
</organism>
<dbReference type="SMART" id="SM00240">
    <property type="entry name" value="FHA"/>
    <property type="match status" value="1"/>
</dbReference>
<dbReference type="Gene3D" id="2.60.200.20">
    <property type="match status" value="1"/>
</dbReference>
<feature type="compositionally biased region" description="Pro residues" evidence="1">
    <location>
        <begin position="229"/>
        <end position="240"/>
    </location>
</feature>